<reference evidence="2 3" key="1">
    <citation type="submission" date="2021-08" db="EMBL/GenBank/DDBJ databases">
        <title>Genome sequence analysis of Clostridium chauvoei strains of European origin and evaluation of typing options for outbreak investigations.</title>
        <authorList>
            <person name="Abdel-Glil M."/>
            <person name="Thomas P."/>
            <person name="Seyboldt C."/>
        </authorList>
    </citation>
    <scope>NUCLEOTIDE SEQUENCE [LARGE SCALE GENOMIC DNA]</scope>
    <source>
        <strain evidence="2 3">S0260-09</strain>
    </source>
</reference>
<gene>
    <name evidence="2" type="ORF">K4H94_04835</name>
</gene>
<proteinExistence type="predicted"/>
<evidence type="ECO:0000313" key="2">
    <source>
        <dbReference type="EMBL" id="MBX7290373.1"/>
    </source>
</evidence>
<feature type="domain" description="Peptidase S1" evidence="1">
    <location>
        <begin position="42"/>
        <end position="210"/>
    </location>
</feature>
<keyword evidence="2" id="KW-0378">Hydrolase</keyword>
<dbReference type="GeneID" id="66302436"/>
<dbReference type="EMBL" id="JAIFTX010000008">
    <property type="protein sequence ID" value="MBX7290373.1"/>
    <property type="molecule type" value="Genomic_DNA"/>
</dbReference>
<dbReference type="GO" id="GO:0006508">
    <property type="term" value="P:proteolysis"/>
    <property type="evidence" value="ECO:0007669"/>
    <property type="project" value="UniProtKB-KW"/>
</dbReference>
<accession>A0ABD4RFY8</accession>
<dbReference type="RefSeq" id="WP_021876425.1">
    <property type="nucleotide sequence ID" value="NZ_CP018624.1"/>
</dbReference>
<dbReference type="InterPro" id="IPR009003">
    <property type="entry name" value="Peptidase_S1_PA"/>
</dbReference>
<dbReference type="Pfam" id="PF00089">
    <property type="entry name" value="Trypsin"/>
    <property type="match status" value="1"/>
</dbReference>
<dbReference type="SUPFAM" id="SSF50494">
    <property type="entry name" value="Trypsin-like serine proteases"/>
    <property type="match status" value="1"/>
</dbReference>
<evidence type="ECO:0000259" key="1">
    <source>
        <dbReference type="Pfam" id="PF00089"/>
    </source>
</evidence>
<dbReference type="KEGG" id="cchv:BTM20_11175"/>
<keyword evidence="2" id="KW-0645">Protease</keyword>
<dbReference type="GO" id="GO:0008233">
    <property type="term" value="F:peptidase activity"/>
    <property type="evidence" value="ECO:0007669"/>
    <property type="project" value="UniProtKB-KW"/>
</dbReference>
<dbReference type="Proteomes" id="UP000775179">
    <property type="component" value="Unassembled WGS sequence"/>
</dbReference>
<dbReference type="AlphaFoldDB" id="A0ABD4RFY8"/>
<evidence type="ECO:0000313" key="3">
    <source>
        <dbReference type="Proteomes" id="UP000775179"/>
    </source>
</evidence>
<sequence length="454" mass="51927">MIIENELQNFSVRIESFKSESNNELLGSGIWWEPEETSEYIYIFTAAHVVLDKKDIVVRYIDENQNELEVRIEDNNIAYHKDKKIIEGELPSRDVAVLRCKRQEANKAIVNTYKLQKVENLKSNREMIFSGFPDALHQKSSFIFSNRIVNATLGNIDKREKRFTYGISSSVIVNPYEANEQLIGFSGAGIFLNDNSELLLLGINSNSLGKQADLGTCAAMSSELIVEICEEKKWDIPIIANSVIGNLEDAIENFLDEIDNDELQEIMKEIIENDFEKVIKGDFCGISKECEKANCSHECQTFRNYLLIILCILKYLNDSIKFEKAWIENEGERIPVKYICCDGELQLNKVTLSSFINSLKNDYLINNKIDEKSLILWGTKKPVKGIEKYCTPKNFRRIIKDIKGTYTSGSRFDIKRGLSQPKDLAIIEISTLIEKINDHTLEDMVNLIKESLAN</sequence>
<dbReference type="Gene3D" id="2.40.10.120">
    <property type="match status" value="1"/>
</dbReference>
<comment type="caution">
    <text evidence="2">The sequence shown here is derived from an EMBL/GenBank/DDBJ whole genome shotgun (WGS) entry which is preliminary data.</text>
</comment>
<organism evidence="2 3">
    <name type="scientific">Clostridium chauvoei</name>
    <dbReference type="NCBI Taxonomy" id="46867"/>
    <lineage>
        <taxon>Bacteria</taxon>
        <taxon>Bacillati</taxon>
        <taxon>Bacillota</taxon>
        <taxon>Clostridia</taxon>
        <taxon>Eubacteriales</taxon>
        <taxon>Clostridiaceae</taxon>
        <taxon>Clostridium</taxon>
    </lineage>
</organism>
<protein>
    <submittedName>
        <fullName evidence="2">Serine protease</fullName>
    </submittedName>
</protein>
<dbReference type="InterPro" id="IPR001254">
    <property type="entry name" value="Trypsin_dom"/>
</dbReference>
<name>A0ABD4RFY8_9CLOT</name>